<gene>
    <name evidence="3" type="ORF">FHR99_001253</name>
</gene>
<feature type="domain" description="Thiolase N-terminal" evidence="1">
    <location>
        <begin position="6"/>
        <end position="188"/>
    </location>
</feature>
<comment type="caution">
    <text evidence="3">The sequence shown here is derived from an EMBL/GenBank/DDBJ whole genome shotgun (WGS) entry which is preliminary data.</text>
</comment>
<reference evidence="3 4" key="1">
    <citation type="submission" date="2020-08" db="EMBL/GenBank/DDBJ databases">
        <title>Genomic Encyclopedia of Type Strains, Phase III (KMG-III): the genomes of soil and plant-associated and newly described type strains.</title>
        <authorList>
            <person name="Whitman W."/>
        </authorList>
    </citation>
    <scope>NUCLEOTIDE SEQUENCE [LARGE SCALE GENOMIC DNA]</scope>
    <source>
        <strain evidence="3 4">CECT 8654</strain>
    </source>
</reference>
<protein>
    <submittedName>
        <fullName evidence="3">Acetyl-CoA C-acetyltransferase</fullName>
        <ecNumber evidence="3">2.3.1.9</ecNumber>
    </submittedName>
</protein>
<dbReference type="InterPro" id="IPR002155">
    <property type="entry name" value="Thiolase"/>
</dbReference>
<evidence type="ECO:0000259" key="2">
    <source>
        <dbReference type="Pfam" id="PF22691"/>
    </source>
</evidence>
<dbReference type="Pfam" id="PF00108">
    <property type="entry name" value="Thiolase_N"/>
    <property type="match status" value="1"/>
</dbReference>
<dbReference type="RefSeq" id="WP_183409665.1">
    <property type="nucleotide sequence ID" value="NZ_JACHWY010000001.1"/>
</dbReference>
<name>A0A7W4W3Y8_9GAMM</name>
<organism evidence="3 4">
    <name type="scientific">Litorivivens lipolytica</name>
    <dbReference type="NCBI Taxonomy" id="1524264"/>
    <lineage>
        <taxon>Bacteria</taxon>
        <taxon>Pseudomonadati</taxon>
        <taxon>Pseudomonadota</taxon>
        <taxon>Gammaproteobacteria</taxon>
        <taxon>Litorivivens</taxon>
    </lineage>
</organism>
<dbReference type="PANTHER" id="PTHR42870">
    <property type="entry name" value="ACETYL-COA C-ACETYLTRANSFERASE"/>
    <property type="match status" value="1"/>
</dbReference>
<dbReference type="InterPro" id="IPR016039">
    <property type="entry name" value="Thiolase-like"/>
</dbReference>
<dbReference type="PIRSF" id="PIRSF000429">
    <property type="entry name" value="Ac-CoA_Ac_transf"/>
    <property type="match status" value="1"/>
</dbReference>
<feature type="domain" description="Thiolase C-terminal" evidence="2">
    <location>
        <begin position="263"/>
        <end position="402"/>
    </location>
</feature>
<dbReference type="Pfam" id="PF22691">
    <property type="entry name" value="Thiolase_C_1"/>
    <property type="match status" value="1"/>
</dbReference>
<dbReference type="InterPro" id="IPR055140">
    <property type="entry name" value="Thiolase_C_2"/>
</dbReference>
<keyword evidence="4" id="KW-1185">Reference proteome</keyword>
<dbReference type="InterPro" id="IPR020616">
    <property type="entry name" value="Thiolase_N"/>
</dbReference>
<proteinExistence type="predicted"/>
<dbReference type="Gene3D" id="3.40.47.10">
    <property type="match status" value="1"/>
</dbReference>
<accession>A0A7W4W3Y8</accession>
<dbReference type="PANTHER" id="PTHR42870:SF1">
    <property type="entry name" value="NON-SPECIFIC LIPID-TRANSFER PROTEIN-LIKE 2"/>
    <property type="match status" value="1"/>
</dbReference>
<keyword evidence="3" id="KW-0012">Acyltransferase</keyword>
<dbReference type="NCBIfam" id="NF004936">
    <property type="entry name" value="PRK06289.1"/>
    <property type="match status" value="1"/>
</dbReference>
<evidence type="ECO:0000259" key="1">
    <source>
        <dbReference type="Pfam" id="PF00108"/>
    </source>
</evidence>
<evidence type="ECO:0000313" key="4">
    <source>
        <dbReference type="Proteomes" id="UP000537130"/>
    </source>
</evidence>
<dbReference type="Proteomes" id="UP000537130">
    <property type="component" value="Unassembled WGS sequence"/>
</dbReference>
<dbReference type="SUPFAM" id="SSF53901">
    <property type="entry name" value="Thiolase-like"/>
    <property type="match status" value="2"/>
</dbReference>
<dbReference type="AlphaFoldDB" id="A0A7W4W3Y8"/>
<sequence length="405" mass="43064">MSKDVFILGWSQTDFARHWGRENKGLKEIMASALEDVLQQADIPASAIQSAHVGNFIGELTNGQGQLGGVLASVDPALHGLPISRHEAACASGSMAVLSAMAEIEAGRYDCVLAIGVEQERHLSGEIAAKHMATAALAGEESEAATFCWPWMFEGLAAEYERRYGLNENAMREIGKINFANAKDNPRAQTRDWQFAEGSFDADDSRNPLVEGRLRRNDCAGFTDGAAAVLLVSADKARELGADPEKLPRILGWGHTTATIRQTDKIALSANEALIFPHVAKAIYDAQHRAGLPNTGMIDVIETHDCFTITEYMAIDHFGITGPGESWQAIEDGRITREGAIPINPGGGLMGQGHPVGATGIRMLADACRQVTGSAGAAQIDGAKRVQTLNLGGSATTIASFVVGC</sequence>
<dbReference type="CDD" id="cd00829">
    <property type="entry name" value="SCP-x_thiolase"/>
    <property type="match status" value="1"/>
</dbReference>
<dbReference type="EC" id="2.3.1.9" evidence="3"/>
<evidence type="ECO:0000313" key="3">
    <source>
        <dbReference type="EMBL" id="MBB3047017.1"/>
    </source>
</evidence>
<dbReference type="EMBL" id="JACHWY010000001">
    <property type="protein sequence ID" value="MBB3047017.1"/>
    <property type="molecule type" value="Genomic_DNA"/>
</dbReference>
<keyword evidence="3" id="KW-0808">Transferase</keyword>
<dbReference type="GO" id="GO:0003985">
    <property type="term" value="F:acetyl-CoA C-acetyltransferase activity"/>
    <property type="evidence" value="ECO:0007669"/>
    <property type="project" value="UniProtKB-EC"/>
</dbReference>